<gene>
    <name evidence="2" type="ORF">tloyanaT_15730</name>
</gene>
<dbReference type="Pfam" id="PF06197">
    <property type="entry name" value="DUF998"/>
    <property type="match status" value="1"/>
</dbReference>
<feature type="transmembrane region" description="Helical" evidence="1">
    <location>
        <begin position="47"/>
        <end position="66"/>
    </location>
</feature>
<keyword evidence="1" id="KW-1133">Transmembrane helix</keyword>
<feature type="transmembrane region" description="Helical" evidence="1">
    <location>
        <begin position="130"/>
        <end position="152"/>
    </location>
</feature>
<evidence type="ECO:0008006" key="4">
    <source>
        <dbReference type="Google" id="ProtNLM"/>
    </source>
</evidence>
<keyword evidence="1" id="KW-0472">Membrane</keyword>
<reference evidence="2 3" key="1">
    <citation type="submission" date="2023-03" db="EMBL/GenBank/DDBJ databases">
        <title>Thalassotalea loyana LMG 22536T draft genome sequence.</title>
        <authorList>
            <person name="Sawabe T."/>
        </authorList>
    </citation>
    <scope>NUCLEOTIDE SEQUENCE [LARGE SCALE GENOMIC DNA]</scope>
    <source>
        <strain evidence="2 3">LMG 22536</strain>
    </source>
</reference>
<dbReference type="RefSeq" id="WP_284297321.1">
    <property type="nucleotide sequence ID" value="NZ_BSSV01000003.1"/>
</dbReference>
<protein>
    <recommendedName>
        <fullName evidence="4">DUF998 domain-containing protein</fullName>
    </recommendedName>
</protein>
<evidence type="ECO:0000313" key="2">
    <source>
        <dbReference type="EMBL" id="GLX85321.1"/>
    </source>
</evidence>
<dbReference type="Proteomes" id="UP001157134">
    <property type="component" value="Unassembled WGS sequence"/>
</dbReference>
<keyword evidence="3" id="KW-1185">Reference proteome</keyword>
<accession>A0ABQ6HEL5</accession>
<sequence>MAFLLLFIYILLVCGVVFYEKKRKAYSHCRYSISELGELGSEYEKQVSYFVFLPVGLGCLIVSFLTYTSNYPAAFLSGAIGFSYLLSAFFPCDPGTPLLGTWKNSIHNIIGGTCYVAMAYQLNELMDSEAIWFIELTFTLLCAFLLMFLIGFPKGFIGLAQRLAETSIFLSTALLLLV</sequence>
<evidence type="ECO:0000313" key="3">
    <source>
        <dbReference type="Proteomes" id="UP001157134"/>
    </source>
</evidence>
<proteinExistence type="predicted"/>
<name>A0ABQ6HEL5_9GAMM</name>
<feature type="transmembrane region" description="Helical" evidence="1">
    <location>
        <begin position="73"/>
        <end position="90"/>
    </location>
</feature>
<keyword evidence="1" id="KW-0812">Transmembrane</keyword>
<organism evidence="2 3">
    <name type="scientific">Thalassotalea loyana</name>
    <dbReference type="NCBI Taxonomy" id="280483"/>
    <lineage>
        <taxon>Bacteria</taxon>
        <taxon>Pseudomonadati</taxon>
        <taxon>Pseudomonadota</taxon>
        <taxon>Gammaproteobacteria</taxon>
        <taxon>Alteromonadales</taxon>
        <taxon>Colwelliaceae</taxon>
        <taxon>Thalassotalea</taxon>
    </lineage>
</organism>
<comment type="caution">
    <text evidence="2">The sequence shown here is derived from an EMBL/GenBank/DDBJ whole genome shotgun (WGS) entry which is preliminary data.</text>
</comment>
<evidence type="ECO:0000256" key="1">
    <source>
        <dbReference type="SAM" id="Phobius"/>
    </source>
</evidence>
<dbReference type="InterPro" id="IPR009339">
    <property type="entry name" value="DUF998"/>
</dbReference>
<dbReference type="EMBL" id="BSSV01000003">
    <property type="protein sequence ID" value="GLX85321.1"/>
    <property type="molecule type" value="Genomic_DNA"/>
</dbReference>